<evidence type="ECO:0000313" key="11">
    <source>
        <dbReference type="EMBL" id="GMM54697.1"/>
    </source>
</evidence>
<keyword evidence="3 9" id="KW-0498">Mitosis</keyword>
<comment type="subcellular location">
    <subcellularLocation>
        <location evidence="9">Nucleus</location>
    </subcellularLocation>
    <subcellularLocation>
        <location evidence="9">Chromosome</location>
        <location evidence="9">Centromere</location>
        <location evidence="9">Kinetochore</location>
    </subcellularLocation>
</comment>
<evidence type="ECO:0000256" key="2">
    <source>
        <dbReference type="ARBA" id="ARBA00022618"/>
    </source>
</evidence>
<keyword evidence="5 10" id="KW-0175">Coiled coil</keyword>
<dbReference type="GO" id="GO:0000776">
    <property type="term" value="C:kinetochore"/>
    <property type="evidence" value="ECO:0007669"/>
    <property type="project" value="UniProtKB-KW"/>
</dbReference>
<dbReference type="EMBL" id="BTGD01000003">
    <property type="protein sequence ID" value="GMM54697.1"/>
    <property type="molecule type" value="Genomic_DNA"/>
</dbReference>
<dbReference type="InterPro" id="IPR013252">
    <property type="entry name" value="Ndc80_Spc24"/>
</dbReference>
<keyword evidence="12" id="KW-1185">Reference proteome</keyword>
<comment type="subunit">
    <text evidence="9">Component of the NDC80 complex.</text>
</comment>
<evidence type="ECO:0000313" key="12">
    <source>
        <dbReference type="Proteomes" id="UP001377567"/>
    </source>
</evidence>
<feature type="coiled-coil region" evidence="10">
    <location>
        <begin position="33"/>
        <end position="115"/>
    </location>
</feature>
<keyword evidence="2 9" id="KW-0132">Cell division</keyword>
<dbReference type="Gene3D" id="3.30.160.430">
    <property type="match status" value="1"/>
</dbReference>
<evidence type="ECO:0000256" key="10">
    <source>
        <dbReference type="SAM" id="Coils"/>
    </source>
</evidence>
<dbReference type="SUPFAM" id="SSF143026">
    <property type="entry name" value="Kinetochore globular domain"/>
    <property type="match status" value="1"/>
</dbReference>
<evidence type="ECO:0000256" key="3">
    <source>
        <dbReference type="ARBA" id="ARBA00022776"/>
    </source>
</evidence>
<keyword evidence="1 9" id="KW-0158">Chromosome</keyword>
<keyword evidence="8 9" id="KW-0137">Centromere</keyword>
<comment type="caution">
    <text evidence="11">The sequence shown here is derived from an EMBL/GenBank/DDBJ whole genome shotgun (WGS) entry which is preliminary data.</text>
</comment>
<evidence type="ECO:0000256" key="4">
    <source>
        <dbReference type="ARBA" id="ARBA00022838"/>
    </source>
</evidence>
<evidence type="ECO:0000256" key="6">
    <source>
        <dbReference type="ARBA" id="ARBA00023242"/>
    </source>
</evidence>
<organism evidence="11 12">
    <name type="scientific">Maudiozyma humilis</name>
    <name type="common">Sour dough yeast</name>
    <name type="synonym">Kazachstania humilis</name>
    <dbReference type="NCBI Taxonomy" id="51915"/>
    <lineage>
        <taxon>Eukaryota</taxon>
        <taxon>Fungi</taxon>
        <taxon>Dikarya</taxon>
        <taxon>Ascomycota</taxon>
        <taxon>Saccharomycotina</taxon>
        <taxon>Saccharomycetes</taxon>
        <taxon>Saccharomycetales</taxon>
        <taxon>Saccharomycetaceae</taxon>
        <taxon>Maudiozyma</taxon>
    </lineage>
</organism>
<proteinExistence type="inferred from homology"/>
<gene>
    <name evidence="11" type="ORF">DAKH74_013130</name>
</gene>
<keyword evidence="7 9" id="KW-0131">Cell cycle</keyword>
<dbReference type="GO" id="GO:0051301">
    <property type="term" value="P:cell division"/>
    <property type="evidence" value="ECO:0007669"/>
    <property type="project" value="UniProtKB-UniRule"/>
</dbReference>
<dbReference type="GO" id="GO:0005634">
    <property type="term" value="C:nucleus"/>
    <property type="evidence" value="ECO:0007669"/>
    <property type="project" value="UniProtKB-SubCell"/>
</dbReference>
<dbReference type="Pfam" id="PF08286">
    <property type="entry name" value="Spc24"/>
    <property type="match status" value="1"/>
</dbReference>
<sequence>MVALNKSIDLLQSITSLQDLRKTFEDNTLAKQLSETVEESRKIEEENKEYLEAEEEKIRLLKNRVDDQRKQLSILTDEISNLQRETNSVIEQDKLVRLVTELDDMERENLHLKNRNDTRVNELASTFNRDHPDSNVIGSIIDQDETIETKKILENPVSKANILKLKLFRSLGMILDEKKQQVFIEGNDKLDVLMLNEGYSDYFKTKYIWERIRANKDSPDN</sequence>
<name>A0AAV5RVE6_MAUHU</name>
<dbReference type="AlphaFoldDB" id="A0AAV5RVE6"/>
<dbReference type="CDD" id="cd11565">
    <property type="entry name" value="RWD_Spc24"/>
    <property type="match status" value="1"/>
</dbReference>
<evidence type="ECO:0000256" key="8">
    <source>
        <dbReference type="ARBA" id="ARBA00023328"/>
    </source>
</evidence>
<dbReference type="Proteomes" id="UP001377567">
    <property type="component" value="Unassembled WGS sequence"/>
</dbReference>
<accession>A0AAV5RVE6</accession>
<evidence type="ECO:0000256" key="7">
    <source>
        <dbReference type="ARBA" id="ARBA00023306"/>
    </source>
</evidence>
<evidence type="ECO:0000256" key="9">
    <source>
        <dbReference type="RuleBase" id="RU368011"/>
    </source>
</evidence>
<reference evidence="11 12" key="1">
    <citation type="journal article" date="2023" name="Elife">
        <title>Identification of key yeast species and microbe-microbe interactions impacting larval growth of Drosophila in the wild.</title>
        <authorList>
            <person name="Mure A."/>
            <person name="Sugiura Y."/>
            <person name="Maeda R."/>
            <person name="Honda K."/>
            <person name="Sakurai N."/>
            <person name="Takahashi Y."/>
            <person name="Watada M."/>
            <person name="Katoh T."/>
            <person name="Gotoh A."/>
            <person name="Gotoh Y."/>
            <person name="Taniguchi I."/>
            <person name="Nakamura K."/>
            <person name="Hayashi T."/>
            <person name="Katayama T."/>
            <person name="Uemura T."/>
            <person name="Hattori Y."/>
        </authorList>
    </citation>
    <scope>NUCLEOTIDE SEQUENCE [LARGE SCALE GENOMIC DNA]</scope>
    <source>
        <strain evidence="11 12">KH-74</strain>
    </source>
</reference>
<dbReference type="InterPro" id="IPR038066">
    <property type="entry name" value="Spc24_Fungi_globular_sf"/>
</dbReference>
<keyword evidence="6 9" id="KW-0539">Nucleus</keyword>
<comment type="function">
    <text evidence="9">Acts as a component of the essential kinetochore-associated NDC80 complex, which is required for chromosome segregation and spindle checkpoint activity.</text>
</comment>
<protein>
    <recommendedName>
        <fullName evidence="9">Kinetochore protein Spc24</fullName>
    </recommendedName>
</protein>
<comment type="similarity">
    <text evidence="9">Belongs to the SPC24 family.</text>
</comment>
<evidence type="ECO:0000256" key="1">
    <source>
        <dbReference type="ARBA" id="ARBA00022454"/>
    </source>
</evidence>
<evidence type="ECO:0000256" key="5">
    <source>
        <dbReference type="ARBA" id="ARBA00023054"/>
    </source>
</evidence>
<keyword evidence="4 9" id="KW-0995">Kinetochore</keyword>